<dbReference type="PANTHER" id="PTHR34610">
    <property type="entry name" value="SSL7007 PROTEIN"/>
    <property type="match status" value="1"/>
</dbReference>
<evidence type="ECO:0000313" key="3">
    <source>
        <dbReference type="Proteomes" id="UP000741360"/>
    </source>
</evidence>
<organism evidence="2 3">
    <name type="scientific">Tectimicrobiota bacterium</name>
    <dbReference type="NCBI Taxonomy" id="2528274"/>
    <lineage>
        <taxon>Bacteria</taxon>
        <taxon>Pseudomonadati</taxon>
        <taxon>Nitrospinota/Tectimicrobiota group</taxon>
        <taxon>Candidatus Tectimicrobiota</taxon>
    </lineage>
</organism>
<accession>A0A932GRS8</accession>
<dbReference type="AlphaFoldDB" id="A0A932GRS8"/>
<proteinExistence type="predicted"/>
<sequence>MFLDTSALIAGIVSASGAAREVLRLCEARVVEPLVSRQVLTEADRNLSGKLPALVPDYCHLMRQMSPTVLDDPSRREVAQAVRVIHHKDAPILAAAIRGKADYLIPWNTRHFQKTSVRRAVRFKIMTPGEFLEEFRRSLPYES</sequence>
<dbReference type="Pfam" id="PF13470">
    <property type="entry name" value="PIN_3"/>
    <property type="match status" value="1"/>
</dbReference>
<gene>
    <name evidence="2" type="ORF">HYY65_14385</name>
</gene>
<evidence type="ECO:0000259" key="1">
    <source>
        <dbReference type="Pfam" id="PF13470"/>
    </source>
</evidence>
<dbReference type="EMBL" id="JACPSX010000277">
    <property type="protein sequence ID" value="MBI3016213.1"/>
    <property type="molecule type" value="Genomic_DNA"/>
</dbReference>
<name>A0A932GRS8_UNCTE</name>
<protein>
    <submittedName>
        <fullName evidence="2">PIN domain-containing protein</fullName>
    </submittedName>
</protein>
<dbReference type="PANTHER" id="PTHR34610:SF3">
    <property type="entry name" value="SSL7007 PROTEIN"/>
    <property type="match status" value="1"/>
</dbReference>
<dbReference type="InterPro" id="IPR002716">
    <property type="entry name" value="PIN_dom"/>
</dbReference>
<feature type="domain" description="PIN" evidence="1">
    <location>
        <begin position="2"/>
        <end position="110"/>
    </location>
</feature>
<comment type="caution">
    <text evidence="2">The sequence shown here is derived from an EMBL/GenBank/DDBJ whole genome shotgun (WGS) entry which is preliminary data.</text>
</comment>
<dbReference type="InterPro" id="IPR029060">
    <property type="entry name" value="PIN-like_dom_sf"/>
</dbReference>
<evidence type="ECO:0000313" key="2">
    <source>
        <dbReference type="EMBL" id="MBI3016213.1"/>
    </source>
</evidence>
<dbReference type="SUPFAM" id="SSF88723">
    <property type="entry name" value="PIN domain-like"/>
    <property type="match status" value="1"/>
</dbReference>
<dbReference type="InterPro" id="IPR002850">
    <property type="entry name" value="PIN_toxin-like"/>
</dbReference>
<reference evidence="2" key="1">
    <citation type="submission" date="2020-07" db="EMBL/GenBank/DDBJ databases">
        <title>Huge and variable diversity of episymbiotic CPR bacteria and DPANN archaea in groundwater ecosystems.</title>
        <authorList>
            <person name="He C.Y."/>
            <person name="Keren R."/>
            <person name="Whittaker M."/>
            <person name="Farag I.F."/>
            <person name="Doudna J."/>
            <person name="Cate J.H.D."/>
            <person name="Banfield J.F."/>
        </authorList>
    </citation>
    <scope>NUCLEOTIDE SEQUENCE</scope>
    <source>
        <strain evidence="2">NC_groundwater_717_Ag_S-0.2um_59_8</strain>
    </source>
</reference>
<dbReference type="Proteomes" id="UP000741360">
    <property type="component" value="Unassembled WGS sequence"/>
</dbReference>